<name>A0A367ESQ5_9ACTN</name>
<feature type="compositionally biased region" description="Basic and acidic residues" evidence="1">
    <location>
        <begin position="1"/>
        <end position="11"/>
    </location>
</feature>
<gene>
    <name evidence="2" type="ORF">DQ384_36725</name>
</gene>
<evidence type="ECO:0000313" key="2">
    <source>
        <dbReference type="EMBL" id="RCG21158.1"/>
    </source>
</evidence>
<accession>A0A367ESQ5</accession>
<comment type="caution">
    <text evidence="2">The sequence shown here is derived from an EMBL/GenBank/DDBJ whole genome shotgun (WGS) entry which is preliminary data.</text>
</comment>
<proteinExistence type="predicted"/>
<evidence type="ECO:0000313" key="3">
    <source>
        <dbReference type="Proteomes" id="UP000253094"/>
    </source>
</evidence>
<reference evidence="2 3" key="1">
    <citation type="submission" date="2018-06" db="EMBL/GenBank/DDBJ databases">
        <title>Sphaerisporangium craniellae sp. nov., isolated from a marine sponge in the South China Sea.</title>
        <authorList>
            <person name="Li L."/>
        </authorList>
    </citation>
    <scope>NUCLEOTIDE SEQUENCE [LARGE SCALE GENOMIC DNA]</scope>
    <source>
        <strain evidence="2 3">CCTCC AA 208026</strain>
    </source>
</reference>
<dbReference type="EMBL" id="QOIL01000030">
    <property type="protein sequence ID" value="RCG21158.1"/>
    <property type="molecule type" value="Genomic_DNA"/>
</dbReference>
<sequence>MEIHGDYRREGGALTDNGKTPSGAQHDSAERSSRQLVRLADRQILLPVLRANAAPYARLYERARAQSGYAECLCRTPPPKLVIRSRAGRFHLACWPGGGAEHAVDCDFHRLDALSGRSTYTQAAILETETGTTIRLDAALTLRLAGSATIPTQSSPLPVEGIGRRTVGLLGLLHFLWEHARLNIWRTGWRRNWANCYVQLSRPIQDCLINRQDLTEALHVVPPYQPQTAFQTDAVFEAFVSRLIRQGKSGRRGLLLGELKSIAPTKYGARVMLRHLRTPVFIALPLLERIQHKYRPAFSKVRADHSRQIALLVVERTAKGNLSVVEAAVMLTNRAYVPGDSSYEVLMADHLIASGRSFLKPMHYDGGAVFPDFILTDVEPFCYVEVYGITGRESYEERKRAKQNYYRSAGMSVIEWEVAASLPPLTRTRPAARR</sequence>
<dbReference type="OrthoDB" id="8952417at2"/>
<organism evidence="2 3">
    <name type="scientific">Sphaerisporangium album</name>
    <dbReference type="NCBI Taxonomy" id="509200"/>
    <lineage>
        <taxon>Bacteria</taxon>
        <taxon>Bacillati</taxon>
        <taxon>Actinomycetota</taxon>
        <taxon>Actinomycetes</taxon>
        <taxon>Streptosporangiales</taxon>
        <taxon>Streptosporangiaceae</taxon>
        <taxon>Sphaerisporangium</taxon>
    </lineage>
</organism>
<dbReference type="Pfam" id="PF06666">
    <property type="entry name" value="DUF1173"/>
    <property type="match status" value="1"/>
</dbReference>
<protein>
    <submittedName>
        <fullName evidence="2">DUF1173 family protein</fullName>
    </submittedName>
</protein>
<dbReference type="AlphaFoldDB" id="A0A367ESQ5"/>
<keyword evidence="3" id="KW-1185">Reference proteome</keyword>
<dbReference type="InterPro" id="IPR009553">
    <property type="entry name" value="DUF1173"/>
</dbReference>
<feature type="region of interest" description="Disordered" evidence="1">
    <location>
        <begin position="1"/>
        <end position="33"/>
    </location>
</feature>
<evidence type="ECO:0000256" key="1">
    <source>
        <dbReference type="SAM" id="MobiDB-lite"/>
    </source>
</evidence>
<dbReference type="Proteomes" id="UP000253094">
    <property type="component" value="Unassembled WGS sequence"/>
</dbReference>